<comment type="caution">
    <text evidence="2">The sequence shown here is derived from an EMBL/GenBank/DDBJ whole genome shotgun (WGS) entry which is preliminary data.</text>
</comment>
<dbReference type="EMBL" id="BNAT01000009">
    <property type="protein sequence ID" value="GHH87832.1"/>
    <property type="molecule type" value="Genomic_DNA"/>
</dbReference>
<reference evidence="2" key="1">
    <citation type="journal article" date="2014" name="Int. J. Syst. Evol. Microbiol.">
        <title>Complete genome sequence of Corynebacterium casei LMG S-19264T (=DSM 44701T), isolated from a smear-ripened cheese.</title>
        <authorList>
            <consortium name="US DOE Joint Genome Institute (JGI-PGF)"/>
            <person name="Walter F."/>
            <person name="Albersmeier A."/>
            <person name="Kalinowski J."/>
            <person name="Ruckert C."/>
        </authorList>
    </citation>
    <scope>NUCLEOTIDE SEQUENCE</scope>
    <source>
        <strain evidence="2">CGMCC 4.7403</strain>
    </source>
</reference>
<accession>A0A919GNI9</accession>
<dbReference type="RefSeq" id="WP_189783009.1">
    <property type="nucleotide sequence ID" value="NZ_BNAT01000009.1"/>
</dbReference>
<dbReference type="SUPFAM" id="SSF46955">
    <property type="entry name" value="Putative DNA-binding domain"/>
    <property type="match status" value="1"/>
</dbReference>
<dbReference type="AlphaFoldDB" id="A0A919GNI9"/>
<evidence type="ECO:0000256" key="1">
    <source>
        <dbReference type="SAM" id="MobiDB-lite"/>
    </source>
</evidence>
<proteinExistence type="predicted"/>
<protein>
    <recommendedName>
        <fullName evidence="4">Helix-turn-helix domain-containing protein</fullName>
    </recommendedName>
</protein>
<reference evidence="2" key="2">
    <citation type="submission" date="2020-09" db="EMBL/GenBank/DDBJ databases">
        <authorList>
            <person name="Sun Q."/>
            <person name="Zhou Y."/>
        </authorList>
    </citation>
    <scope>NUCLEOTIDE SEQUENCE</scope>
    <source>
        <strain evidence="2">CGMCC 4.7403</strain>
    </source>
</reference>
<evidence type="ECO:0008006" key="4">
    <source>
        <dbReference type="Google" id="ProtNLM"/>
    </source>
</evidence>
<dbReference type="InterPro" id="IPR009061">
    <property type="entry name" value="DNA-bd_dom_put_sf"/>
</dbReference>
<feature type="region of interest" description="Disordered" evidence="1">
    <location>
        <begin position="75"/>
        <end position="100"/>
    </location>
</feature>
<dbReference type="Proteomes" id="UP000603227">
    <property type="component" value="Unassembled WGS sequence"/>
</dbReference>
<sequence length="100" mass="11563">MFHNPPLDQIDPEDLWTAKQAAEFFQITPETIRIWVHRGYLTDVDVVGNGPKLYYRPALADAEYKTWLNGADRPLRGGRKRDLDRKRQARDNATAVRRAA</sequence>
<feature type="compositionally biased region" description="Basic and acidic residues" evidence="1">
    <location>
        <begin position="80"/>
        <end position="90"/>
    </location>
</feature>
<organism evidence="2 3">
    <name type="scientific">Streptomyces capitiformicae</name>
    <dbReference type="NCBI Taxonomy" id="2014920"/>
    <lineage>
        <taxon>Bacteria</taxon>
        <taxon>Bacillati</taxon>
        <taxon>Actinomycetota</taxon>
        <taxon>Actinomycetes</taxon>
        <taxon>Kitasatosporales</taxon>
        <taxon>Streptomycetaceae</taxon>
        <taxon>Streptomyces</taxon>
    </lineage>
</organism>
<keyword evidence="3" id="KW-1185">Reference proteome</keyword>
<gene>
    <name evidence="2" type="ORF">GCM10017771_30620</name>
</gene>
<evidence type="ECO:0000313" key="2">
    <source>
        <dbReference type="EMBL" id="GHH87832.1"/>
    </source>
</evidence>
<name>A0A919GNI9_9ACTN</name>
<evidence type="ECO:0000313" key="3">
    <source>
        <dbReference type="Proteomes" id="UP000603227"/>
    </source>
</evidence>